<dbReference type="SMART" id="SM00091">
    <property type="entry name" value="PAS"/>
    <property type="match status" value="1"/>
</dbReference>
<dbReference type="NCBIfam" id="TIGR00254">
    <property type="entry name" value="GGDEF"/>
    <property type="match status" value="1"/>
</dbReference>
<protein>
    <submittedName>
        <fullName evidence="4">EAL domain-containing protein</fullName>
    </submittedName>
</protein>
<dbReference type="FunFam" id="3.20.20.450:FF:000001">
    <property type="entry name" value="Cyclic di-GMP phosphodiesterase yahA"/>
    <property type="match status" value="1"/>
</dbReference>
<dbReference type="Proteomes" id="UP000323410">
    <property type="component" value="Unassembled WGS sequence"/>
</dbReference>
<dbReference type="Pfam" id="PF00990">
    <property type="entry name" value="GGDEF"/>
    <property type="match status" value="1"/>
</dbReference>
<accession>A0A5D0XJE8</accession>
<dbReference type="CDD" id="cd01948">
    <property type="entry name" value="EAL"/>
    <property type="match status" value="1"/>
</dbReference>
<name>A0A5D0XJE8_9MICC</name>
<dbReference type="InterPro" id="IPR035919">
    <property type="entry name" value="EAL_sf"/>
</dbReference>
<dbReference type="EMBL" id="VSLD01000010">
    <property type="protein sequence ID" value="TYC96632.1"/>
    <property type="molecule type" value="Genomic_DNA"/>
</dbReference>
<dbReference type="SUPFAM" id="SSF141868">
    <property type="entry name" value="EAL domain-like"/>
    <property type="match status" value="1"/>
</dbReference>
<dbReference type="InterPro" id="IPR035965">
    <property type="entry name" value="PAS-like_dom_sf"/>
</dbReference>
<dbReference type="AlphaFoldDB" id="A0A5D0XJE8"/>
<gene>
    <name evidence="4" type="ORF">FQ377_13675</name>
</gene>
<dbReference type="PANTHER" id="PTHR44757">
    <property type="entry name" value="DIGUANYLATE CYCLASE DGCP"/>
    <property type="match status" value="1"/>
</dbReference>
<dbReference type="InterPro" id="IPR001633">
    <property type="entry name" value="EAL_dom"/>
</dbReference>
<feature type="domain" description="EAL" evidence="2">
    <location>
        <begin position="321"/>
        <end position="577"/>
    </location>
</feature>
<dbReference type="SMART" id="SM00267">
    <property type="entry name" value="GGDEF"/>
    <property type="match status" value="1"/>
</dbReference>
<dbReference type="OrthoDB" id="23692at2"/>
<dbReference type="Pfam" id="PF13426">
    <property type="entry name" value="PAS_9"/>
    <property type="match status" value="1"/>
</dbReference>
<feature type="domain" description="GGDEF" evidence="3">
    <location>
        <begin position="180"/>
        <end position="312"/>
    </location>
</feature>
<dbReference type="RefSeq" id="WP_148601759.1">
    <property type="nucleotide sequence ID" value="NZ_VSLD01000010.1"/>
</dbReference>
<dbReference type="PROSITE" id="PS50112">
    <property type="entry name" value="PAS"/>
    <property type="match status" value="1"/>
</dbReference>
<reference evidence="4 5" key="1">
    <citation type="submission" date="2019-08" db="EMBL/GenBank/DDBJ databases">
        <title>Genone of Arthrobacter echini P9.</title>
        <authorList>
            <person name="Bowman J.P."/>
        </authorList>
    </citation>
    <scope>NUCLEOTIDE SEQUENCE [LARGE SCALE GENOMIC DNA]</scope>
    <source>
        <strain evidence="4 5">P9</strain>
    </source>
</reference>
<dbReference type="SMART" id="SM00052">
    <property type="entry name" value="EAL"/>
    <property type="match status" value="1"/>
</dbReference>
<dbReference type="InterPro" id="IPR000160">
    <property type="entry name" value="GGDEF_dom"/>
</dbReference>
<dbReference type="Gene3D" id="3.30.450.20">
    <property type="entry name" value="PAS domain"/>
    <property type="match status" value="1"/>
</dbReference>
<dbReference type="InterPro" id="IPR043128">
    <property type="entry name" value="Rev_trsase/Diguanyl_cyclase"/>
</dbReference>
<dbReference type="CDD" id="cd00130">
    <property type="entry name" value="PAS"/>
    <property type="match status" value="1"/>
</dbReference>
<dbReference type="SUPFAM" id="SSF55073">
    <property type="entry name" value="Nucleotide cyclase"/>
    <property type="match status" value="1"/>
</dbReference>
<dbReference type="InterPro" id="IPR000014">
    <property type="entry name" value="PAS"/>
</dbReference>
<dbReference type="CDD" id="cd01949">
    <property type="entry name" value="GGDEF"/>
    <property type="match status" value="1"/>
</dbReference>
<dbReference type="Gene3D" id="3.20.20.450">
    <property type="entry name" value="EAL domain"/>
    <property type="match status" value="1"/>
</dbReference>
<dbReference type="PROSITE" id="PS50883">
    <property type="entry name" value="EAL"/>
    <property type="match status" value="1"/>
</dbReference>
<dbReference type="InterPro" id="IPR029787">
    <property type="entry name" value="Nucleotide_cyclase"/>
</dbReference>
<dbReference type="SUPFAM" id="SSF55785">
    <property type="entry name" value="PYP-like sensor domain (PAS domain)"/>
    <property type="match status" value="1"/>
</dbReference>
<evidence type="ECO:0000259" key="3">
    <source>
        <dbReference type="PROSITE" id="PS50887"/>
    </source>
</evidence>
<dbReference type="Gene3D" id="3.30.70.270">
    <property type="match status" value="1"/>
</dbReference>
<keyword evidence="5" id="KW-1185">Reference proteome</keyword>
<feature type="domain" description="PAS" evidence="1">
    <location>
        <begin position="3"/>
        <end position="47"/>
    </location>
</feature>
<proteinExistence type="predicted"/>
<evidence type="ECO:0000313" key="4">
    <source>
        <dbReference type="EMBL" id="TYC96632.1"/>
    </source>
</evidence>
<organism evidence="4 5">
    <name type="scientific">Arthrobacter echini</name>
    <dbReference type="NCBI Taxonomy" id="1529066"/>
    <lineage>
        <taxon>Bacteria</taxon>
        <taxon>Bacillati</taxon>
        <taxon>Actinomycetota</taxon>
        <taxon>Actinomycetes</taxon>
        <taxon>Micrococcales</taxon>
        <taxon>Micrococcaceae</taxon>
        <taxon>Arthrobacter</taxon>
    </lineage>
</organism>
<comment type="caution">
    <text evidence="4">The sequence shown here is derived from an EMBL/GenBank/DDBJ whole genome shotgun (WGS) entry which is preliminary data.</text>
</comment>
<sequence>MSQEGHYEQLYHQAPCGYLLTDENWTITAANDTFLAWSGYRSDDVLGTALPQLMPMGDRLLHWTSSISQLQLTGTVSEVSLEIIDAQGQRRAALLTAVRAHRLDGVVELRIIIFSAHERRQHELELVKALRRAEESEARSTRAEAGLQHLALHDSLTGLPNRAGLASIFDRELTELGPGVRIAVLFVDLDHFKAVNDSLGHNAGDELLRIVGQRLSSSVRTTGTVARLAGDEFIALEHVENLAGATTLAERLLEAIHTPMIIEGLEILCSASIGIALTDQDCNEPDHLLRRADIAMYRAKANGRNSWNVHDPSETDPAINRMRLLGELRHGIETKQLRVHYQPRMDMSTGTINSVEALVRWEHPTRGLLQPIDFIDLAEESGLIRDLGTWVLQEAIRQGTHWAQTSPRSEPLGIAVNLSTRQLLDPHLVDTVATALERYDFAPGLLTLEITETALMENPATALQVLTALKSLGVGLAIDDFGTGYASLTYLKDFPIDELKIDRSFVSGLGSNDGDNAIVQSCIQLAHAVGIRAVAEGVETDHQRTTLLTLGCDLAQGYHYSKPLTPEHITTWITPRQSITNVMTQNSGCPLGCVGAPVRGGTDDEIDHVILAEVNHFHGGLTRRGFD</sequence>
<evidence type="ECO:0000259" key="1">
    <source>
        <dbReference type="PROSITE" id="PS50112"/>
    </source>
</evidence>
<dbReference type="Pfam" id="PF00563">
    <property type="entry name" value="EAL"/>
    <property type="match status" value="1"/>
</dbReference>
<evidence type="ECO:0000313" key="5">
    <source>
        <dbReference type="Proteomes" id="UP000323410"/>
    </source>
</evidence>
<dbReference type="InterPro" id="IPR052155">
    <property type="entry name" value="Biofilm_reg_signaling"/>
</dbReference>
<dbReference type="PANTHER" id="PTHR44757:SF2">
    <property type="entry name" value="BIOFILM ARCHITECTURE MAINTENANCE PROTEIN MBAA"/>
    <property type="match status" value="1"/>
</dbReference>
<evidence type="ECO:0000259" key="2">
    <source>
        <dbReference type="PROSITE" id="PS50883"/>
    </source>
</evidence>
<dbReference type="NCBIfam" id="TIGR00229">
    <property type="entry name" value="sensory_box"/>
    <property type="match status" value="1"/>
</dbReference>
<dbReference type="PROSITE" id="PS50887">
    <property type="entry name" value="GGDEF"/>
    <property type="match status" value="1"/>
</dbReference>